<sequence>MNSRGFTLLEMLVVLAVVLLVVSFFPLLLDVRWLHEKQNEFQPLEWQVFLQQIKSEIREAKELENVSTTLYAYKPTGEKVSFETYGTLIRRRVNGQGNEIVLQNVSYVQYQLATTGVQITVTATNGKRYEAFVSTFFPVRVRRSTTP</sequence>
<reference evidence="4 5" key="1">
    <citation type="submission" date="2020-08" db="EMBL/GenBank/DDBJ databases">
        <title>Genomic Encyclopedia of Type Strains, Phase IV (KMG-IV): sequencing the most valuable type-strain genomes for metagenomic binning, comparative biology and taxonomic classification.</title>
        <authorList>
            <person name="Goeker M."/>
        </authorList>
    </citation>
    <scope>NUCLEOTIDE SEQUENCE [LARGE SCALE GENOMIC DNA]</scope>
    <source>
        <strain evidence="4 5">DSM 17075</strain>
    </source>
</reference>
<protein>
    <submittedName>
        <fullName evidence="4">Competence protein ComGF</fullName>
    </submittedName>
</protein>
<keyword evidence="3" id="KW-0812">Transmembrane</keyword>
<proteinExistence type="predicted"/>
<dbReference type="GO" id="GO:0009986">
    <property type="term" value="C:cell surface"/>
    <property type="evidence" value="ECO:0007669"/>
    <property type="project" value="UniProtKB-SubCell"/>
</dbReference>
<feature type="transmembrane region" description="Helical" evidence="3">
    <location>
        <begin position="6"/>
        <end position="29"/>
    </location>
</feature>
<dbReference type="NCBIfam" id="TIGR02532">
    <property type="entry name" value="IV_pilin_GFxxxE"/>
    <property type="match status" value="1"/>
</dbReference>
<comment type="caution">
    <text evidence="4">The sequence shown here is derived from an EMBL/GenBank/DDBJ whole genome shotgun (WGS) entry which is preliminary data.</text>
</comment>
<dbReference type="Pfam" id="PF15980">
    <property type="entry name" value="ComGF"/>
    <property type="match status" value="1"/>
</dbReference>
<evidence type="ECO:0000313" key="5">
    <source>
        <dbReference type="Proteomes" id="UP000559598"/>
    </source>
</evidence>
<evidence type="ECO:0000256" key="3">
    <source>
        <dbReference type="SAM" id="Phobius"/>
    </source>
</evidence>
<dbReference type="Pfam" id="PF07963">
    <property type="entry name" value="N_methyl"/>
    <property type="match status" value="1"/>
</dbReference>
<keyword evidence="3" id="KW-1133">Transmembrane helix</keyword>
<dbReference type="AlphaFoldDB" id="A0A840DWQ8"/>
<evidence type="ECO:0000256" key="1">
    <source>
        <dbReference type="ARBA" id="ARBA00004241"/>
    </source>
</evidence>
<keyword evidence="2" id="KW-0178">Competence</keyword>
<dbReference type="Proteomes" id="UP000559598">
    <property type="component" value="Unassembled WGS sequence"/>
</dbReference>
<dbReference type="InterPro" id="IPR016977">
    <property type="entry name" value="ComGF"/>
</dbReference>
<evidence type="ECO:0000256" key="2">
    <source>
        <dbReference type="ARBA" id="ARBA00023287"/>
    </source>
</evidence>
<dbReference type="RefSeq" id="WP_183183872.1">
    <property type="nucleotide sequence ID" value="NZ_BMNP01000005.1"/>
</dbReference>
<name>A0A840DWQ8_9BACL</name>
<comment type="subcellular location">
    <subcellularLocation>
        <location evidence="1">Cell surface</location>
    </subcellularLocation>
</comment>
<evidence type="ECO:0000313" key="4">
    <source>
        <dbReference type="EMBL" id="MBB4073516.1"/>
    </source>
</evidence>
<organism evidence="4 5">
    <name type="scientific">Anoxybacteroides voinovskiense</name>
    <dbReference type="NCBI Taxonomy" id="230470"/>
    <lineage>
        <taxon>Bacteria</taxon>
        <taxon>Bacillati</taxon>
        <taxon>Bacillota</taxon>
        <taxon>Bacilli</taxon>
        <taxon>Bacillales</taxon>
        <taxon>Anoxybacillaceae</taxon>
        <taxon>Anoxybacteroides</taxon>
    </lineage>
</organism>
<keyword evidence="3" id="KW-0472">Membrane</keyword>
<accession>A0A840DWQ8</accession>
<keyword evidence="5" id="KW-1185">Reference proteome</keyword>
<dbReference type="InterPro" id="IPR012902">
    <property type="entry name" value="N_methyl_site"/>
</dbReference>
<dbReference type="NCBIfam" id="NF041002">
    <property type="entry name" value="pilin_ComGF"/>
    <property type="match status" value="1"/>
</dbReference>
<dbReference type="GO" id="GO:0030420">
    <property type="term" value="P:establishment of competence for transformation"/>
    <property type="evidence" value="ECO:0007669"/>
    <property type="project" value="UniProtKB-KW"/>
</dbReference>
<gene>
    <name evidence="4" type="ORF">GGR02_001278</name>
</gene>
<dbReference type="EMBL" id="JACIDE010000007">
    <property type="protein sequence ID" value="MBB4073516.1"/>
    <property type="molecule type" value="Genomic_DNA"/>
</dbReference>